<dbReference type="AlphaFoldDB" id="S0L8Y3"/>
<dbReference type="eggNOG" id="COG2433">
    <property type="taxonomic scope" value="Bacteria"/>
</dbReference>
<feature type="domain" description="YvlB/LiaX N-terminal" evidence="4">
    <location>
        <begin position="2"/>
        <end position="29"/>
    </location>
</feature>
<gene>
    <name evidence="5" type="ORF">I573_01875</name>
</gene>
<comment type="caution">
    <text evidence="5">The sequence shown here is derived from an EMBL/GenBank/DDBJ whole genome shotgun (WGS) entry which is preliminary data.</text>
</comment>
<dbReference type="NCBIfam" id="NF038025">
    <property type="entry name" value="dapto_LiaX"/>
    <property type="match status" value="1"/>
</dbReference>
<keyword evidence="6" id="KW-1185">Reference proteome</keyword>
<dbReference type="PATRIC" id="fig|1140003.3.peg.761"/>
<sequence length="505" mass="57362">MNERKRILDLVKKGVLSTEEALDLLEGIAQDKDASQIEKAAEQVQAKKAEAQPTDESEFIDEQESEDLEAILDELASQTTSISASLDQVQEQMNFVTKERQTIKDTLTEYYTHEELEEVSDEEIKVRERLEDEVKQLDHQLTKLHQQKRELEEQMKEIRREQWIYSKEKMSQKFDIPEDWKEQATEKLTNASEKVVKHGTKFSKVLLRTLQNVSDSISENVEWKDFHVKVPGVASTKFDKEFVFDATPATILDVKIANGAIVLKRWSEDFVKVDAKIKLYGKFHSENAEELFAERSQIEVDNEAIRLHIPNKRVRADLVVFLPDQTYDHVAIKMLNGTIIVDELTAKDVYMKTTNGDIQLHHIDATMLELEGVNGSIGIEAGTIRDTVIENINGAIIVTTTPETALLSLVNGDIKLTFEQENLRKLQASSVNGDVKVALPVTLGLAGEAKTNIGAVQSRMTGYEIIREKREKMNQLLEFERVMDHMAQIDVSTTTGSVYLKDTDQ</sequence>
<evidence type="ECO:0000259" key="3">
    <source>
        <dbReference type="Pfam" id="PF13349"/>
    </source>
</evidence>
<dbReference type="InterPro" id="IPR058219">
    <property type="entry name" value="LiaX"/>
</dbReference>
<dbReference type="eggNOG" id="COG3595">
    <property type="taxonomic scope" value="Bacteria"/>
</dbReference>
<dbReference type="Pfam" id="PF22746">
    <property type="entry name" value="SHOCT-like_DUF2089-C"/>
    <property type="match status" value="1"/>
</dbReference>
<feature type="compositionally biased region" description="Basic and acidic residues" evidence="2">
    <location>
        <begin position="40"/>
        <end position="50"/>
    </location>
</feature>
<evidence type="ECO:0000313" key="5">
    <source>
        <dbReference type="EMBL" id="EOT84148.1"/>
    </source>
</evidence>
<dbReference type="RefSeq" id="WP_016185258.1">
    <property type="nucleotide sequence ID" value="NZ_ASWO01000005.1"/>
</dbReference>
<feature type="domain" description="DUF4097" evidence="3">
    <location>
        <begin position="312"/>
        <end position="498"/>
    </location>
</feature>
<protein>
    <submittedName>
        <fullName evidence="5">Uncharacterized protein</fullName>
    </submittedName>
</protein>
<organism evidence="5 6">
    <name type="scientific">Enterococcus sulfureus ATCC 49903</name>
    <dbReference type="NCBI Taxonomy" id="1140003"/>
    <lineage>
        <taxon>Bacteria</taxon>
        <taxon>Bacillati</taxon>
        <taxon>Bacillota</taxon>
        <taxon>Bacilli</taxon>
        <taxon>Lactobacillales</taxon>
        <taxon>Enterococcaceae</taxon>
        <taxon>Enterococcus</taxon>
    </lineage>
</organism>
<feature type="coiled-coil region" evidence="1">
    <location>
        <begin position="86"/>
        <end position="168"/>
    </location>
</feature>
<dbReference type="STRING" id="1140003.OMY_00803"/>
<dbReference type="InterPro" id="IPR025164">
    <property type="entry name" value="Toastrack_DUF4097"/>
</dbReference>
<proteinExistence type="predicted"/>
<feature type="region of interest" description="Disordered" evidence="2">
    <location>
        <begin position="40"/>
        <end position="60"/>
    </location>
</feature>
<evidence type="ECO:0000256" key="1">
    <source>
        <dbReference type="SAM" id="Coils"/>
    </source>
</evidence>
<evidence type="ECO:0000256" key="2">
    <source>
        <dbReference type="SAM" id="MobiDB-lite"/>
    </source>
</evidence>
<evidence type="ECO:0000259" key="4">
    <source>
        <dbReference type="Pfam" id="PF22746"/>
    </source>
</evidence>
<dbReference type="Proteomes" id="UP000015961">
    <property type="component" value="Unassembled WGS sequence"/>
</dbReference>
<dbReference type="OrthoDB" id="2240743at2"/>
<accession>S0L8Y3</accession>
<dbReference type="InterPro" id="IPR053959">
    <property type="entry name" value="YvlB/LiaX_N"/>
</dbReference>
<dbReference type="Pfam" id="PF13349">
    <property type="entry name" value="DUF4097"/>
    <property type="match status" value="1"/>
</dbReference>
<name>S0L8Y3_9ENTE</name>
<evidence type="ECO:0000313" key="6">
    <source>
        <dbReference type="Proteomes" id="UP000015961"/>
    </source>
</evidence>
<reference evidence="5 6" key="1">
    <citation type="submission" date="2013-03" db="EMBL/GenBank/DDBJ databases">
        <title>The Genome Sequence of Enterococcus sulfureus ATCC_49903 (PacBio/Illumina hybrid assembly).</title>
        <authorList>
            <consortium name="The Broad Institute Genomics Platform"/>
            <consortium name="The Broad Institute Genome Sequencing Center for Infectious Disease"/>
            <person name="Earl A."/>
            <person name="Russ C."/>
            <person name="Gilmore M."/>
            <person name="Surin D."/>
            <person name="Walker B."/>
            <person name="Young S."/>
            <person name="Zeng Q."/>
            <person name="Gargeya S."/>
            <person name="Fitzgerald M."/>
            <person name="Haas B."/>
            <person name="Abouelleil A."/>
            <person name="Allen A.W."/>
            <person name="Alvarado L."/>
            <person name="Arachchi H.M."/>
            <person name="Berlin A.M."/>
            <person name="Chapman S.B."/>
            <person name="Gainer-Dewar J."/>
            <person name="Goldberg J."/>
            <person name="Griggs A."/>
            <person name="Gujja S."/>
            <person name="Hansen M."/>
            <person name="Howarth C."/>
            <person name="Imamovic A."/>
            <person name="Ireland A."/>
            <person name="Larimer J."/>
            <person name="McCowan C."/>
            <person name="Murphy C."/>
            <person name="Pearson M."/>
            <person name="Poon T.W."/>
            <person name="Priest M."/>
            <person name="Roberts A."/>
            <person name="Saif S."/>
            <person name="Shea T."/>
            <person name="Sisk P."/>
            <person name="Sykes S."/>
            <person name="Wortman J."/>
            <person name="Nusbaum C."/>
            <person name="Birren B."/>
        </authorList>
    </citation>
    <scope>NUCLEOTIDE SEQUENCE [LARGE SCALE GENOMIC DNA]</scope>
    <source>
        <strain evidence="5 6">ATCC 49903</strain>
    </source>
</reference>
<dbReference type="EMBL" id="ASWO01000005">
    <property type="protein sequence ID" value="EOT84148.1"/>
    <property type="molecule type" value="Genomic_DNA"/>
</dbReference>
<keyword evidence="1" id="KW-0175">Coiled coil</keyword>